<organism evidence="1 2">
    <name type="scientific">Streptomyces aurantiacus JA 4570</name>
    <dbReference type="NCBI Taxonomy" id="1286094"/>
    <lineage>
        <taxon>Bacteria</taxon>
        <taxon>Bacillati</taxon>
        <taxon>Actinomycetota</taxon>
        <taxon>Actinomycetes</taxon>
        <taxon>Kitasatosporales</taxon>
        <taxon>Streptomycetaceae</taxon>
        <taxon>Streptomyces</taxon>
        <taxon>Streptomyces aurantiacus group</taxon>
    </lineage>
</organism>
<dbReference type="AlphaFoldDB" id="S4A6X0"/>
<reference evidence="1 2" key="1">
    <citation type="submission" date="2013-02" db="EMBL/GenBank/DDBJ databases">
        <title>Draft Genome Sequence of Streptomyces aurantiacus, Which Produces Setomimycin.</title>
        <authorList>
            <person name="Gruening B.A."/>
            <person name="Praeg A."/>
            <person name="Erxleben A."/>
            <person name="Guenther S."/>
            <person name="Mueller M."/>
        </authorList>
    </citation>
    <scope>NUCLEOTIDE SEQUENCE [LARGE SCALE GENOMIC DNA]</scope>
    <source>
        <strain evidence="1 2">JA 4570</strain>
    </source>
</reference>
<evidence type="ECO:0000313" key="2">
    <source>
        <dbReference type="Proteomes" id="UP000014629"/>
    </source>
</evidence>
<accession>S4A6X0</accession>
<gene>
    <name evidence="1" type="ORF">STRAU_0492</name>
</gene>
<sequence length="54" mass="5744">MLGVRRRRGTASAHGEASNGARPLEVAHGWFLLCEEVVGSLSGQRAAGGARRER</sequence>
<protein>
    <submittedName>
        <fullName evidence="1">Uncharacterized protein</fullName>
    </submittedName>
</protein>
<proteinExistence type="predicted"/>
<keyword evidence="2" id="KW-1185">Reference proteome</keyword>
<name>S4A6X0_9ACTN</name>
<dbReference type="Proteomes" id="UP000014629">
    <property type="component" value="Unassembled WGS sequence"/>
</dbReference>
<evidence type="ECO:0000313" key="1">
    <source>
        <dbReference type="EMBL" id="EPH46520.1"/>
    </source>
</evidence>
<dbReference type="EMBL" id="AOPZ01000017">
    <property type="protein sequence ID" value="EPH46520.1"/>
    <property type="molecule type" value="Genomic_DNA"/>
</dbReference>
<comment type="caution">
    <text evidence="1">The sequence shown here is derived from an EMBL/GenBank/DDBJ whole genome shotgun (WGS) entry which is preliminary data.</text>
</comment>